<keyword evidence="1" id="KW-0472">Membrane</keyword>
<protein>
    <submittedName>
        <fullName evidence="2">Uncharacterized protein</fullName>
    </submittedName>
</protein>
<keyword evidence="1" id="KW-1133">Transmembrane helix</keyword>
<organism evidence="2 3">
    <name type="scientific">Bacillus methanolicus PB1</name>
    <dbReference type="NCBI Taxonomy" id="997296"/>
    <lineage>
        <taxon>Bacteria</taxon>
        <taxon>Bacillati</taxon>
        <taxon>Bacillota</taxon>
        <taxon>Bacilli</taxon>
        <taxon>Bacillales</taxon>
        <taxon>Bacillaceae</taxon>
        <taxon>Bacillus</taxon>
    </lineage>
</organism>
<evidence type="ECO:0000313" key="3">
    <source>
        <dbReference type="Proteomes" id="UP000010523"/>
    </source>
</evidence>
<name>I3E1D5_BACMT</name>
<gene>
    <name evidence="2" type="ORF">PB1_08092</name>
</gene>
<dbReference type="Proteomes" id="UP000010523">
    <property type="component" value="Unassembled WGS sequence"/>
</dbReference>
<accession>I3E1D5</accession>
<evidence type="ECO:0000313" key="2">
    <source>
        <dbReference type="EMBL" id="EIJ80306.1"/>
    </source>
</evidence>
<dbReference type="PATRIC" id="fig|997296.3.peg.1719"/>
<dbReference type="AlphaFoldDB" id="I3E1D5"/>
<proteinExistence type="predicted"/>
<keyword evidence="1" id="KW-0812">Transmembrane</keyword>
<feature type="transmembrane region" description="Helical" evidence="1">
    <location>
        <begin position="20"/>
        <end position="43"/>
    </location>
</feature>
<dbReference type="EMBL" id="AFEU01000002">
    <property type="protein sequence ID" value="EIJ80306.1"/>
    <property type="molecule type" value="Genomic_DNA"/>
</dbReference>
<evidence type="ECO:0000256" key="1">
    <source>
        <dbReference type="SAM" id="Phobius"/>
    </source>
</evidence>
<keyword evidence="3" id="KW-1185">Reference proteome</keyword>
<comment type="caution">
    <text evidence="2">The sequence shown here is derived from an EMBL/GenBank/DDBJ whole genome shotgun (WGS) entry which is preliminary data.</text>
</comment>
<reference evidence="2 3" key="1">
    <citation type="journal article" date="2012" name="Appl. Environ. Microbiol.">
        <title>Genome Sequence of Thermotolerant Bacillus methanolicus: Features and Regulation Related to Methylotrophy and Production of L-Lysine and L-Glutamate from Methanol.</title>
        <authorList>
            <person name="Heggeset T.M."/>
            <person name="Krog A."/>
            <person name="Balzer S."/>
            <person name="Wentzel A."/>
            <person name="Ellingsen T.E."/>
            <person name="Brautaset T."/>
        </authorList>
    </citation>
    <scope>NUCLEOTIDE SEQUENCE [LARGE SCALE GENOMIC DNA]</scope>
    <source>
        <strain evidence="2 3">PB1</strain>
    </source>
</reference>
<sequence>MLLSQPQKERAKVETLFSCFFLQIFPRYFPFPVNVLLLSGYFFRDKYLL</sequence>